<evidence type="ECO:0000313" key="7">
    <source>
        <dbReference type="EMBL" id="AXF84453.1"/>
    </source>
</evidence>
<protein>
    <submittedName>
        <fullName evidence="7">Glucosyl-3-phosphoglycerate synthase</fullName>
        <ecNumber evidence="7">2.4.1.266</ecNumber>
    </submittedName>
</protein>
<feature type="domain" description="Glycosyltransferase 2-like" evidence="6">
    <location>
        <begin position="51"/>
        <end position="173"/>
    </location>
</feature>
<keyword evidence="5" id="KW-0460">Magnesium</keyword>
<dbReference type="GO" id="GO:0016757">
    <property type="term" value="F:glycosyltransferase activity"/>
    <property type="evidence" value="ECO:0007669"/>
    <property type="project" value="UniProtKB-KW"/>
</dbReference>
<dbReference type="SUPFAM" id="SSF53448">
    <property type="entry name" value="Nucleotide-diphospho-sugar transferases"/>
    <property type="match status" value="1"/>
</dbReference>
<dbReference type="SUPFAM" id="SSF56784">
    <property type="entry name" value="HAD-like"/>
    <property type="match status" value="1"/>
</dbReference>
<dbReference type="EMBL" id="CP031124">
    <property type="protein sequence ID" value="AXF84453.1"/>
    <property type="molecule type" value="Genomic_DNA"/>
</dbReference>
<comment type="cofactor">
    <cofactor evidence="1">
        <name>Mg(2+)</name>
        <dbReference type="ChEBI" id="CHEBI:18420"/>
    </cofactor>
</comment>
<dbReference type="AlphaFoldDB" id="A0A345D7W5"/>
<dbReference type="PANTHER" id="PTHR48090:SF10">
    <property type="entry name" value="GLUCOSYL-3-PHOSPHOGLYCERATE SYNTHASE"/>
    <property type="match status" value="1"/>
</dbReference>
<dbReference type="KEGG" id="hyf:DTO96_100161"/>
<dbReference type="NCBIfam" id="TIGR01488">
    <property type="entry name" value="HAD-SF-IB"/>
    <property type="match status" value="1"/>
</dbReference>
<keyword evidence="4 7" id="KW-0808">Transferase</keyword>
<evidence type="ECO:0000256" key="1">
    <source>
        <dbReference type="ARBA" id="ARBA00001946"/>
    </source>
</evidence>
<dbReference type="PANTHER" id="PTHR48090">
    <property type="entry name" value="UNDECAPRENYL-PHOSPHATE 4-DEOXY-4-FORMAMIDO-L-ARABINOSE TRANSFERASE-RELATED"/>
    <property type="match status" value="1"/>
</dbReference>
<organism evidence="7 8">
    <name type="scientific">Ephemeroptericola cinctiostellae</name>
    <dbReference type="NCBI Taxonomy" id="2268024"/>
    <lineage>
        <taxon>Bacteria</taxon>
        <taxon>Pseudomonadati</taxon>
        <taxon>Pseudomonadota</taxon>
        <taxon>Betaproteobacteria</taxon>
        <taxon>Burkholderiales</taxon>
        <taxon>Burkholderiaceae</taxon>
        <taxon>Ephemeroptericola</taxon>
    </lineage>
</organism>
<dbReference type="OrthoDB" id="9815923at2"/>
<evidence type="ECO:0000256" key="5">
    <source>
        <dbReference type="ARBA" id="ARBA00022842"/>
    </source>
</evidence>
<dbReference type="CDD" id="cd04179">
    <property type="entry name" value="DPM_DPG-synthase_like"/>
    <property type="match status" value="1"/>
</dbReference>
<dbReference type="InterPro" id="IPR016965">
    <property type="entry name" value="Pase_PHOSPHO-typ"/>
</dbReference>
<dbReference type="Gene3D" id="3.40.50.1000">
    <property type="entry name" value="HAD superfamily/HAD-like"/>
    <property type="match status" value="1"/>
</dbReference>
<keyword evidence="3 7" id="KW-0328">Glycosyltransferase</keyword>
<evidence type="ECO:0000259" key="6">
    <source>
        <dbReference type="Pfam" id="PF00535"/>
    </source>
</evidence>
<sequence>MVKTVSTTQLEAAFSASPWHSIKQFISQFSNKESPAVADLIVQPLPVASVSVIIPALNESKRIADVVHYALADPVTAEVIVIDDSSIDDTAVLAREAGATVIRSTMLGKGASMQDGVAAANCDVVAYLDGDLAGLRPNIISDLVKPIWDGEADFVKGSFGRKGGRVTELTAKPMLKLFFPELIQFSQPLGGIIAAKKVLLQQLHFEDGYGVDIGLLIDAHLAGAVLGQVDVGSLEHDSQSLPSLGRMAQEVSRVILERAKSVGRLSVDQVMSIFEMERQNQTDIDIVLTKLDGCNKLLLLDMDGTITMSRFVVELAKATGRTEALMALLDSENIDQSTRSQDIAALFRFVHQSEFEKVAHSIEIRDEVINVVNALRRKGYRVGVVSDSYFVAAEIIRRRIFADFALAHTLPFDAGVCKGDILINRAFYHESGCKLHECCKSNVLRYIIEQEPALGMDGVVAVGDNLNDVCLLKLAHKSFTIEPKNDALTQAPIIEIKHFGELLALISKSESSVDDTEHQVG</sequence>
<dbReference type="Gene3D" id="3.90.550.10">
    <property type="entry name" value="Spore Coat Polysaccharide Biosynthesis Protein SpsA, Chain A"/>
    <property type="match status" value="1"/>
</dbReference>
<dbReference type="InterPro" id="IPR029044">
    <property type="entry name" value="Nucleotide-diphossugar_trans"/>
</dbReference>
<comment type="similarity">
    <text evidence="2">Belongs to the glycosyltransferase 2 family.</text>
</comment>
<dbReference type="InterPro" id="IPR036412">
    <property type="entry name" value="HAD-like_sf"/>
</dbReference>
<name>A0A345D7W5_9BURK</name>
<evidence type="ECO:0000313" key="8">
    <source>
        <dbReference type="Proteomes" id="UP000252182"/>
    </source>
</evidence>
<evidence type="ECO:0000256" key="3">
    <source>
        <dbReference type="ARBA" id="ARBA00022676"/>
    </source>
</evidence>
<proteinExistence type="inferred from homology"/>
<dbReference type="Pfam" id="PF06888">
    <property type="entry name" value="Put_Phosphatase"/>
    <property type="match status" value="1"/>
</dbReference>
<dbReference type="Proteomes" id="UP000252182">
    <property type="component" value="Chromosome"/>
</dbReference>
<dbReference type="InterPro" id="IPR023214">
    <property type="entry name" value="HAD_sf"/>
</dbReference>
<dbReference type="InterPro" id="IPR001173">
    <property type="entry name" value="Glyco_trans_2-like"/>
</dbReference>
<dbReference type="RefSeq" id="WP_114561753.1">
    <property type="nucleotide sequence ID" value="NZ_CP031124.1"/>
</dbReference>
<evidence type="ECO:0000256" key="4">
    <source>
        <dbReference type="ARBA" id="ARBA00022679"/>
    </source>
</evidence>
<dbReference type="Pfam" id="PF00535">
    <property type="entry name" value="Glycos_transf_2"/>
    <property type="match status" value="1"/>
</dbReference>
<keyword evidence="8" id="KW-1185">Reference proteome</keyword>
<dbReference type="InterPro" id="IPR050256">
    <property type="entry name" value="Glycosyltransferase_2"/>
</dbReference>
<accession>A0A345D7W5</accession>
<reference evidence="8" key="1">
    <citation type="submission" date="2018-07" db="EMBL/GenBank/DDBJ databases">
        <authorList>
            <person name="Kim H."/>
        </authorList>
    </citation>
    <scope>NUCLEOTIDE SEQUENCE [LARGE SCALE GENOMIC DNA]</scope>
    <source>
        <strain evidence="8">F02</strain>
    </source>
</reference>
<gene>
    <name evidence="7" type="primary">gpgS</name>
    <name evidence="7" type="ORF">DTO96_100161</name>
</gene>
<dbReference type="GO" id="GO:0016791">
    <property type="term" value="F:phosphatase activity"/>
    <property type="evidence" value="ECO:0007669"/>
    <property type="project" value="InterPro"/>
</dbReference>
<dbReference type="EC" id="2.4.1.266" evidence="7"/>
<evidence type="ECO:0000256" key="2">
    <source>
        <dbReference type="ARBA" id="ARBA00006739"/>
    </source>
</evidence>